<dbReference type="STRING" id="34103.SAMN05421778_12639"/>
<dbReference type="EMBL" id="AZRA01000022">
    <property type="protein sequence ID" value="KDB53567.1"/>
    <property type="molecule type" value="Genomic_DNA"/>
</dbReference>
<evidence type="ECO:0000259" key="1">
    <source>
        <dbReference type="Pfam" id="PF00182"/>
    </source>
</evidence>
<dbReference type="SUPFAM" id="SSF53955">
    <property type="entry name" value="Lysozyme-like"/>
    <property type="match status" value="1"/>
</dbReference>
<feature type="domain" description="Glycoside hydrolase family 19 catalytic" evidence="1">
    <location>
        <begin position="39"/>
        <end position="138"/>
    </location>
</feature>
<dbReference type="Proteomes" id="UP000026714">
    <property type="component" value="Unassembled WGS sequence"/>
</dbReference>
<dbReference type="PANTHER" id="PTHR34408">
    <property type="entry name" value="FAMILY PROTEIN, PUTATIVE-RELATED"/>
    <property type="match status" value="1"/>
</dbReference>
<dbReference type="RefSeq" id="WP_076459044.1">
    <property type="nucleotide sequence ID" value="NZ_AZRA01000022.1"/>
</dbReference>
<keyword evidence="3" id="KW-1185">Reference proteome</keyword>
<dbReference type="Gene3D" id="1.10.530.10">
    <property type="match status" value="1"/>
</dbReference>
<organism evidence="2 3">
    <name type="scientific">Sphaerotilus natans subsp. natans DSM 6575</name>
    <dbReference type="NCBI Taxonomy" id="1286631"/>
    <lineage>
        <taxon>Bacteria</taxon>
        <taxon>Pseudomonadati</taxon>
        <taxon>Pseudomonadota</taxon>
        <taxon>Betaproteobacteria</taxon>
        <taxon>Burkholderiales</taxon>
        <taxon>Sphaerotilaceae</taxon>
        <taxon>Sphaerotilus</taxon>
    </lineage>
</organism>
<reference evidence="2 3" key="1">
    <citation type="journal article" date="2014" name="FEMS Microbiol. Ecol.">
        <title>Sphaerotilus natans encrusted with nanoball-shaped Fe(III) oxide minerals formed by nitrate-reducing mixotrophic Fe(II) oxidation.</title>
        <authorList>
            <person name="Park S."/>
            <person name="Kim D.H."/>
            <person name="Lee J.H."/>
            <person name="Hur H.G."/>
        </authorList>
    </citation>
    <scope>NUCLEOTIDE SEQUENCE [LARGE SCALE GENOMIC DNA]</scope>
    <source>
        <strain evidence="2 3">DSM 6575</strain>
    </source>
</reference>
<dbReference type="InterPro" id="IPR052354">
    <property type="entry name" value="Cell_Wall_Dynamics_Protein"/>
</dbReference>
<protein>
    <recommendedName>
        <fullName evidence="1">Glycoside hydrolase family 19 catalytic domain-containing protein</fullName>
    </recommendedName>
</protein>
<proteinExistence type="predicted"/>
<comment type="caution">
    <text evidence="2">The sequence shown here is derived from an EMBL/GenBank/DDBJ whole genome shotgun (WGS) entry which is preliminary data.</text>
</comment>
<evidence type="ECO:0000313" key="2">
    <source>
        <dbReference type="EMBL" id="KDB53567.1"/>
    </source>
</evidence>
<dbReference type="InterPro" id="IPR000726">
    <property type="entry name" value="Glyco_hydro_19_cat"/>
</dbReference>
<dbReference type="Pfam" id="PF00182">
    <property type="entry name" value="Glyco_hydro_19"/>
    <property type="match status" value="1"/>
</dbReference>
<accession>A0A059KQ17</accession>
<dbReference type="AlphaFoldDB" id="A0A059KQ17"/>
<gene>
    <name evidence="2" type="ORF">X805_08450</name>
</gene>
<dbReference type="PANTHER" id="PTHR34408:SF1">
    <property type="entry name" value="GLYCOSYL HYDROLASE FAMILY 19 DOMAIN-CONTAINING PROTEIN HI_1415"/>
    <property type="match status" value="1"/>
</dbReference>
<dbReference type="GO" id="GO:0006032">
    <property type="term" value="P:chitin catabolic process"/>
    <property type="evidence" value="ECO:0007669"/>
    <property type="project" value="InterPro"/>
</dbReference>
<evidence type="ECO:0000313" key="3">
    <source>
        <dbReference type="Proteomes" id="UP000026714"/>
    </source>
</evidence>
<dbReference type="eggNOG" id="COG3179">
    <property type="taxonomic scope" value="Bacteria"/>
</dbReference>
<dbReference type="InterPro" id="IPR023346">
    <property type="entry name" value="Lysozyme-like_dom_sf"/>
</dbReference>
<dbReference type="GO" id="GO:0016998">
    <property type="term" value="P:cell wall macromolecule catabolic process"/>
    <property type="evidence" value="ECO:0007669"/>
    <property type="project" value="InterPro"/>
</dbReference>
<name>A0A059KQ17_9BURK</name>
<sequence length="245" mass="27027">MLTDAHLKAIMPQMPAERRSRFLPAINRTLQIYSIHTPRRAAAFLGQLAHESGQFRHMEEIWGPTAQQKRYEPVTDLSVRLGNLRPGDGHLYRGRGPIQITGRANYKRYGQLLGLDLIAQPDRAATPEVGLSVAGLYWHSQGLNALAELLDDREITRRINGGFNGLAERIAFSERARLVLKDFRMATLPRAMARSAAACEARPDRDAYAVPLRIPRRPLPRGHLADLAGLAETKGAPAATGSAAD</sequence>
<dbReference type="GO" id="GO:0004568">
    <property type="term" value="F:chitinase activity"/>
    <property type="evidence" value="ECO:0007669"/>
    <property type="project" value="InterPro"/>
</dbReference>